<reference evidence="1 2" key="1">
    <citation type="submission" date="2018-06" db="EMBL/GenBank/DDBJ databases">
        <title>The draft genome sequence of Crocinitomix sp. SM1701.</title>
        <authorList>
            <person name="Zhang X."/>
        </authorList>
    </citation>
    <scope>NUCLEOTIDE SEQUENCE [LARGE SCALE GENOMIC DNA]</scope>
    <source>
        <strain evidence="1 2">SM1701</strain>
    </source>
</reference>
<dbReference type="AlphaFoldDB" id="A0A2W1N989"/>
<dbReference type="InterPro" id="IPR021239">
    <property type="entry name" value="DUF2625"/>
</dbReference>
<dbReference type="RefSeq" id="WP_111064732.1">
    <property type="nucleotide sequence ID" value="NZ_JBHUCU010000031.1"/>
</dbReference>
<dbReference type="OrthoDB" id="1550811at2"/>
<proteinExistence type="predicted"/>
<gene>
    <name evidence="1" type="ORF">DNU06_17120</name>
</gene>
<keyword evidence="2" id="KW-1185">Reference proteome</keyword>
<protein>
    <recommendedName>
        <fullName evidence="3">DUF2625 domain-containing protein</fullName>
    </recommendedName>
</protein>
<comment type="caution">
    <text evidence="1">The sequence shown here is derived from an EMBL/GenBank/DDBJ whole genome shotgun (WGS) entry which is preliminary data.</text>
</comment>
<dbReference type="EMBL" id="QKSB01000027">
    <property type="protein sequence ID" value="PZE15613.1"/>
    <property type="molecule type" value="Genomic_DNA"/>
</dbReference>
<dbReference type="NCBIfam" id="NF008498">
    <property type="entry name" value="PRK11408.1-5"/>
    <property type="match status" value="1"/>
</dbReference>
<dbReference type="Pfam" id="PF10946">
    <property type="entry name" value="DUF2625"/>
    <property type="match status" value="1"/>
</dbReference>
<evidence type="ECO:0000313" key="2">
    <source>
        <dbReference type="Proteomes" id="UP000249248"/>
    </source>
</evidence>
<sequence>MKQLHELINTEEPGWLIVLDLFNNATNKVEVLTKDNGKADAAIYNCQVTTRSPMGAIIYETGGILVDNGWIRILGSGNEKIQRNLPEWNKGKSIAEYGQQAPYLLVADDVIGGFFAINGGEFGDDLGQLYYFAPDCLSWEPMEMGYSDFIRWTFNGNLEQFYEGFRWENYKEELEKLNWNNVFGFYPFLHTEYDNINDLSRKPISIEEIWNLQLEMKKQYTTQK</sequence>
<dbReference type="Proteomes" id="UP000249248">
    <property type="component" value="Unassembled WGS sequence"/>
</dbReference>
<organism evidence="1 2">
    <name type="scientific">Putridiphycobacter roseus</name>
    <dbReference type="NCBI Taxonomy" id="2219161"/>
    <lineage>
        <taxon>Bacteria</taxon>
        <taxon>Pseudomonadati</taxon>
        <taxon>Bacteroidota</taxon>
        <taxon>Flavobacteriia</taxon>
        <taxon>Flavobacteriales</taxon>
        <taxon>Crocinitomicaceae</taxon>
        <taxon>Putridiphycobacter</taxon>
    </lineage>
</organism>
<evidence type="ECO:0000313" key="1">
    <source>
        <dbReference type="EMBL" id="PZE15613.1"/>
    </source>
</evidence>
<accession>A0A2W1N989</accession>
<evidence type="ECO:0008006" key="3">
    <source>
        <dbReference type="Google" id="ProtNLM"/>
    </source>
</evidence>
<name>A0A2W1N989_9FLAO</name>